<accession>A0ABD5YMY4</accession>
<organism evidence="2 3">
    <name type="scientific">Halocatena marina</name>
    <dbReference type="NCBI Taxonomy" id="2934937"/>
    <lineage>
        <taxon>Archaea</taxon>
        <taxon>Methanobacteriati</taxon>
        <taxon>Methanobacteriota</taxon>
        <taxon>Stenosarchaea group</taxon>
        <taxon>Halobacteria</taxon>
        <taxon>Halobacteriales</taxon>
        <taxon>Natronomonadaceae</taxon>
        <taxon>Halocatena</taxon>
    </lineage>
</organism>
<feature type="compositionally biased region" description="Polar residues" evidence="1">
    <location>
        <begin position="74"/>
        <end position="105"/>
    </location>
</feature>
<evidence type="ECO:0000313" key="2">
    <source>
        <dbReference type="EMBL" id="MFC7190655.1"/>
    </source>
</evidence>
<sequence length="105" mass="11407">MFDGVECAGVERDSNVAVREIELDRLFIDEMVFDERFIDCVEILSNFRPTATLATSDRPAGCPVGEKYAPSIKTPATTALTMSPRSIPESSQSGMSTGTSCTRHS</sequence>
<comment type="caution">
    <text evidence="2">The sequence shown here is derived from an EMBL/GenBank/DDBJ whole genome shotgun (WGS) entry which is preliminary data.</text>
</comment>
<protein>
    <submittedName>
        <fullName evidence="2">Uncharacterized protein</fullName>
    </submittedName>
</protein>
<feature type="region of interest" description="Disordered" evidence="1">
    <location>
        <begin position="73"/>
        <end position="105"/>
    </location>
</feature>
<name>A0ABD5YMY4_9EURY</name>
<reference evidence="2 3" key="1">
    <citation type="journal article" date="2019" name="Int. J. Syst. Evol. Microbiol.">
        <title>The Global Catalogue of Microorganisms (GCM) 10K type strain sequencing project: providing services to taxonomists for standard genome sequencing and annotation.</title>
        <authorList>
            <consortium name="The Broad Institute Genomics Platform"/>
            <consortium name="The Broad Institute Genome Sequencing Center for Infectious Disease"/>
            <person name="Wu L."/>
            <person name="Ma J."/>
        </authorList>
    </citation>
    <scope>NUCLEOTIDE SEQUENCE [LARGE SCALE GENOMIC DNA]</scope>
    <source>
        <strain evidence="2 3">RDMS1</strain>
    </source>
</reference>
<dbReference type="RefSeq" id="WP_390205741.1">
    <property type="nucleotide sequence ID" value="NZ_JBHSZC010000001.1"/>
</dbReference>
<evidence type="ECO:0000256" key="1">
    <source>
        <dbReference type="SAM" id="MobiDB-lite"/>
    </source>
</evidence>
<dbReference type="AlphaFoldDB" id="A0ABD5YMY4"/>
<dbReference type="EMBL" id="JBHTAX010000001">
    <property type="protein sequence ID" value="MFC7190655.1"/>
    <property type="molecule type" value="Genomic_DNA"/>
</dbReference>
<proteinExistence type="predicted"/>
<gene>
    <name evidence="2" type="ORF">ACFQL7_12960</name>
</gene>
<keyword evidence="3" id="KW-1185">Reference proteome</keyword>
<dbReference type="Proteomes" id="UP001596417">
    <property type="component" value="Unassembled WGS sequence"/>
</dbReference>
<evidence type="ECO:0000313" key="3">
    <source>
        <dbReference type="Proteomes" id="UP001596417"/>
    </source>
</evidence>